<evidence type="ECO:0000313" key="6">
    <source>
        <dbReference type="Proteomes" id="UP001057580"/>
    </source>
</evidence>
<dbReference type="GO" id="GO:0016878">
    <property type="term" value="F:acid-thiol ligase activity"/>
    <property type="evidence" value="ECO:0007669"/>
    <property type="project" value="UniProtKB-ARBA"/>
</dbReference>
<feature type="domain" description="AMP-binding enzyme C-terminal" evidence="4">
    <location>
        <begin position="448"/>
        <end position="523"/>
    </location>
</feature>
<dbReference type="PANTHER" id="PTHR43767">
    <property type="entry name" value="LONG-CHAIN-FATTY-ACID--COA LIGASE"/>
    <property type="match status" value="1"/>
</dbReference>
<dbReference type="FunFam" id="3.30.300.30:FF:000008">
    <property type="entry name" value="2,3-dihydroxybenzoate-AMP ligase"/>
    <property type="match status" value="1"/>
</dbReference>
<dbReference type="InterPro" id="IPR000873">
    <property type="entry name" value="AMP-dep_synth/lig_dom"/>
</dbReference>
<comment type="similarity">
    <text evidence="1">Belongs to the ATP-dependent AMP-binding enzyme family.</text>
</comment>
<feature type="domain" description="AMP-dependent synthetase/ligase" evidence="3">
    <location>
        <begin position="19"/>
        <end position="397"/>
    </location>
</feature>
<dbReference type="InterPro" id="IPR042099">
    <property type="entry name" value="ANL_N_sf"/>
</dbReference>
<dbReference type="PANTHER" id="PTHR43767:SF1">
    <property type="entry name" value="NONRIBOSOMAL PEPTIDE SYNTHASE PES1 (EUROFUNG)-RELATED"/>
    <property type="match status" value="1"/>
</dbReference>
<dbReference type="Pfam" id="PF00501">
    <property type="entry name" value="AMP-binding"/>
    <property type="match status" value="1"/>
</dbReference>
<dbReference type="EMBL" id="CP104003">
    <property type="protein sequence ID" value="UWM56286.1"/>
    <property type="molecule type" value="Genomic_DNA"/>
</dbReference>
<reference evidence="5" key="1">
    <citation type="submission" date="2022-09" db="EMBL/GenBank/DDBJ databases">
        <title>Diverse halophilic archaea isolated from saline environments.</title>
        <authorList>
            <person name="Cui H.-L."/>
        </authorList>
    </citation>
    <scope>NUCLEOTIDE SEQUENCE</scope>
    <source>
        <strain evidence="5">ZS-35-S2</strain>
    </source>
</reference>
<protein>
    <submittedName>
        <fullName evidence="5">AMP-binding protein</fullName>
    </submittedName>
</protein>
<dbReference type="InterPro" id="IPR045851">
    <property type="entry name" value="AMP-bd_C_sf"/>
</dbReference>
<dbReference type="RefSeq" id="WP_260643400.1">
    <property type="nucleotide sequence ID" value="NZ_CP104003.1"/>
</dbReference>
<dbReference type="Gene3D" id="3.40.50.12780">
    <property type="entry name" value="N-terminal domain of ligase-like"/>
    <property type="match status" value="1"/>
</dbReference>
<dbReference type="Pfam" id="PF13193">
    <property type="entry name" value="AMP-binding_C"/>
    <property type="match status" value="1"/>
</dbReference>
<dbReference type="GeneID" id="74942418"/>
<dbReference type="SUPFAM" id="SSF56801">
    <property type="entry name" value="Acetyl-CoA synthetase-like"/>
    <property type="match status" value="1"/>
</dbReference>
<evidence type="ECO:0000259" key="4">
    <source>
        <dbReference type="Pfam" id="PF13193"/>
    </source>
</evidence>
<dbReference type="InterPro" id="IPR025110">
    <property type="entry name" value="AMP-bd_C"/>
</dbReference>
<sequence length="547" mass="59981">MEHFEGAPLRHFGDLPAMAADRYGEKTAFTSFGQATSYAELEAESNKYANMLADHGVGPGDRVGIFVPNTTQFPVSYFGIIKAGGVAVPLNLRMDPETLVYVVNNAEADHMVGSPLLAEQVQNLADAAEVSTLFLPGVSDDGVVNVSHVLDDYDDTFEKPEREYGDIACQPYTSGTTGRPKGVLLSHENLLTTVEAYTKGGLAIDADDSIVLVLPLFHIFGLNAIMATYLVRGGTMHLQPQPEGEGMLRGIDEHDATTFAGVPAMYTMMWREYRENPDEYDLSSLRYVNCAAAPLADEVRRTIEEAWDVPMVEGWGMTETAPAGTVEPSHGVRKAAGCIGPALECCEIKIVDPETRETRVSPEELSPFPDSDLDFDDAEATGGELAIRGPNVFEGYFELPEKTDAVFDDEGYFYTEDIARVDEDGYFWMVDRADDMIIAGGENIYPAEVEAALYEHPDVEEAGVAGAPHEVKGEAPVAFVVLAEGADVTEEELRRFTLDHVASYAHPRRIFFVDELPRSATQKVQRYRLEEMAEEYLDGPLTSGDQL</sequence>
<keyword evidence="6" id="KW-1185">Reference proteome</keyword>
<dbReference type="Proteomes" id="UP001057580">
    <property type="component" value="Chromosome"/>
</dbReference>
<dbReference type="InterPro" id="IPR050237">
    <property type="entry name" value="ATP-dep_AMP-bd_enzyme"/>
</dbReference>
<proteinExistence type="inferred from homology"/>
<gene>
    <name evidence="5" type="ORF">N0B31_08310</name>
</gene>
<organism evidence="5 6">
    <name type="scientific">Salinirubellus salinus</name>
    <dbReference type="NCBI Taxonomy" id="1364945"/>
    <lineage>
        <taxon>Archaea</taxon>
        <taxon>Methanobacteriati</taxon>
        <taxon>Methanobacteriota</taxon>
        <taxon>Stenosarchaea group</taxon>
        <taxon>Halobacteria</taxon>
        <taxon>Halobacteriales</taxon>
        <taxon>Natronomonadaceae</taxon>
        <taxon>Salinirubellus</taxon>
    </lineage>
</organism>
<evidence type="ECO:0000259" key="3">
    <source>
        <dbReference type="Pfam" id="PF00501"/>
    </source>
</evidence>
<accession>A0A9E7R5I4</accession>
<name>A0A9E7R5I4_9EURY</name>
<evidence type="ECO:0000256" key="1">
    <source>
        <dbReference type="ARBA" id="ARBA00006432"/>
    </source>
</evidence>
<keyword evidence="2" id="KW-0436">Ligase</keyword>
<evidence type="ECO:0000256" key="2">
    <source>
        <dbReference type="ARBA" id="ARBA00022598"/>
    </source>
</evidence>
<dbReference type="AlphaFoldDB" id="A0A9E7R5I4"/>
<evidence type="ECO:0000313" key="5">
    <source>
        <dbReference type="EMBL" id="UWM56286.1"/>
    </source>
</evidence>
<dbReference type="Gene3D" id="3.30.300.30">
    <property type="match status" value="1"/>
</dbReference>
<dbReference type="KEGG" id="ssai:N0B31_08310"/>